<evidence type="ECO:0000259" key="3">
    <source>
        <dbReference type="Pfam" id="PF00735"/>
    </source>
</evidence>
<dbReference type="InterPro" id="IPR030379">
    <property type="entry name" value="G_SEPTIN_dom"/>
</dbReference>
<evidence type="ECO:0000313" key="5">
    <source>
        <dbReference type="Proteomes" id="UP001159428"/>
    </source>
</evidence>
<reference evidence="4 5" key="1">
    <citation type="submission" date="2022-05" db="EMBL/GenBank/DDBJ databases">
        <authorList>
            <consortium name="Genoscope - CEA"/>
            <person name="William W."/>
        </authorList>
    </citation>
    <scope>NUCLEOTIDE SEQUENCE [LARGE SCALE GENOMIC DNA]</scope>
</reference>
<proteinExistence type="inferred from homology"/>
<dbReference type="Pfam" id="PF00735">
    <property type="entry name" value="Septin"/>
    <property type="match status" value="1"/>
</dbReference>
<dbReference type="PANTHER" id="PTHR32046:SF14">
    <property type="match status" value="1"/>
</dbReference>
<gene>
    <name evidence="4" type="ORF">PMEA_00006867</name>
</gene>
<feature type="region of interest" description="Disordered" evidence="2">
    <location>
        <begin position="542"/>
        <end position="561"/>
    </location>
</feature>
<comment type="caution">
    <text evidence="4">The sequence shown here is derived from an EMBL/GenBank/DDBJ whole genome shotgun (WGS) entry which is preliminary data.</text>
</comment>
<feature type="domain" description="Septin-type G" evidence="3">
    <location>
        <begin position="67"/>
        <end position="147"/>
    </location>
</feature>
<feature type="compositionally biased region" description="Basic and acidic residues" evidence="2">
    <location>
        <begin position="542"/>
        <end position="556"/>
    </location>
</feature>
<comment type="similarity">
    <text evidence="1">Belongs to the TRAFAC class TrmE-Era-EngA-EngB-Septin-like GTPase superfamily. Septin GTPase family.</text>
</comment>
<keyword evidence="1" id="KW-0547">Nucleotide-binding</keyword>
<dbReference type="InterPro" id="IPR027417">
    <property type="entry name" value="P-loop_NTPase"/>
</dbReference>
<accession>A0AAU9WJI5</accession>
<dbReference type="Gene3D" id="3.40.50.300">
    <property type="entry name" value="P-loop containing nucleotide triphosphate hydrolases"/>
    <property type="match status" value="1"/>
</dbReference>
<organism evidence="4 5">
    <name type="scientific">Pocillopora meandrina</name>
    <dbReference type="NCBI Taxonomy" id="46732"/>
    <lineage>
        <taxon>Eukaryota</taxon>
        <taxon>Metazoa</taxon>
        <taxon>Cnidaria</taxon>
        <taxon>Anthozoa</taxon>
        <taxon>Hexacorallia</taxon>
        <taxon>Scleractinia</taxon>
        <taxon>Astrocoeniina</taxon>
        <taxon>Pocilloporidae</taxon>
        <taxon>Pocillopora</taxon>
    </lineage>
</organism>
<sequence length="572" mass="65955">MSASKDKEESSPRLAETMLYTSEELSSGSPSIYHLRMREEMRRGEVMIARQSIGKPYRIGRGEIEKVFMVVGATGAGKSTLINGMVNYVLGVQWNDEFRFKLITEESKASQAHSQTQYITAYTFYPMKGSAVPFAFTIIDTPGFGGTEGLERDKKITEQIKEFFSIAPPDGIDHLDCIGFVVPSSQPRLTPTQKYIFDSILSIFGNDVAKNIFMMITFADGQRPPVLEAIKEANIPGGGERFFKFNNSALFAENKDSDFDEMFWKMGLSSFRKFFEEFPKVESVSLRLTKEVLQEREELYCLVEGLNGQITLGLNKIEEIRQEEIVLQQREKEIQTNKDFTYSIDVTKQVYTSLEGTGQHTTTCIPCNKTCHKDCMIPDDDRKQRCWAMDKLTGECRICPRKCHWSKHKNRPYLIEYKTETETRTVEDLKKKYHRAVKEKATSEKMMKSIEESLQKVHEEVLTMIKKAQQSLRRLDEIALKPNPLTQVDYLEILIESEKAEAKSGWKQRVKYLEVAKGHAETLSKVKDEKESQNLIKKLSRDVDVQEEEKTRDAMEKSSLSGEKWYHRFKFW</sequence>
<evidence type="ECO:0000313" key="4">
    <source>
        <dbReference type="EMBL" id="CAH3115964.1"/>
    </source>
</evidence>
<dbReference type="SUPFAM" id="SSF52540">
    <property type="entry name" value="P-loop containing nucleoside triphosphate hydrolases"/>
    <property type="match status" value="1"/>
</dbReference>
<keyword evidence="5" id="KW-1185">Reference proteome</keyword>
<keyword evidence="1" id="KW-0342">GTP-binding</keyword>
<dbReference type="PANTHER" id="PTHR32046">
    <property type="entry name" value="G DOMAIN-CONTAINING PROTEIN"/>
    <property type="match status" value="1"/>
</dbReference>
<dbReference type="AlphaFoldDB" id="A0AAU9WJI5"/>
<name>A0AAU9WJI5_9CNID</name>
<evidence type="ECO:0000256" key="2">
    <source>
        <dbReference type="SAM" id="MobiDB-lite"/>
    </source>
</evidence>
<dbReference type="GO" id="GO:0005525">
    <property type="term" value="F:GTP binding"/>
    <property type="evidence" value="ECO:0007669"/>
    <property type="project" value="UniProtKB-KW"/>
</dbReference>
<dbReference type="Proteomes" id="UP001159428">
    <property type="component" value="Unassembled WGS sequence"/>
</dbReference>
<dbReference type="CDD" id="cd00882">
    <property type="entry name" value="Ras_like_GTPase"/>
    <property type="match status" value="1"/>
</dbReference>
<protein>
    <recommendedName>
        <fullName evidence="3">Septin-type G domain-containing protein</fullName>
    </recommendedName>
</protein>
<dbReference type="EMBL" id="CALNXJ010000015">
    <property type="protein sequence ID" value="CAH3115964.1"/>
    <property type="molecule type" value="Genomic_DNA"/>
</dbReference>
<evidence type="ECO:0000256" key="1">
    <source>
        <dbReference type="RuleBase" id="RU004560"/>
    </source>
</evidence>